<dbReference type="EMBL" id="JAGYPJ010000001">
    <property type="protein sequence ID" value="MBS4201974.1"/>
    <property type="molecule type" value="Genomic_DNA"/>
</dbReference>
<evidence type="ECO:0000256" key="2">
    <source>
        <dbReference type="ARBA" id="ARBA00004193"/>
    </source>
</evidence>
<reference evidence="14 15" key="1">
    <citation type="submission" date="2021-05" db="EMBL/GenBank/DDBJ databases">
        <title>Novel Bacillus species.</title>
        <authorList>
            <person name="Liu G."/>
        </authorList>
    </citation>
    <scope>NUCLEOTIDE SEQUENCE [LARGE SCALE GENOMIC DNA]</scope>
    <source>
        <strain evidence="14 15">FJAT-49732</strain>
    </source>
</reference>
<dbReference type="EC" id="5.2.1.8" evidence="11"/>
<dbReference type="Gene3D" id="3.10.50.40">
    <property type="match status" value="1"/>
</dbReference>
<dbReference type="PANTHER" id="PTHR47245:SF1">
    <property type="entry name" value="FOLDASE PROTEIN PRSA"/>
    <property type="match status" value="1"/>
</dbReference>
<dbReference type="AlphaFoldDB" id="A0A942TUH6"/>
<keyword evidence="6 11" id="KW-0697">Rotamase</keyword>
<keyword evidence="12" id="KW-1133">Transmembrane helix</keyword>
<dbReference type="PROSITE" id="PS50198">
    <property type="entry name" value="PPIC_PPIASE_2"/>
    <property type="match status" value="1"/>
</dbReference>
<dbReference type="InterPro" id="IPR023058">
    <property type="entry name" value="PPIase_PpiC_CS"/>
</dbReference>
<evidence type="ECO:0000256" key="7">
    <source>
        <dbReference type="ARBA" id="ARBA00023136"/>
    </source>
</evidence>
<comment type="subcellular location">
    <subcellularLocation>
        <location evidence="2">Cell membrane</location>
        <topology evidence="2">Lipid-anchor</topology>
    </subcellularLocation>
</comment>
<dbReference type="Gene3D" id="1.10.4030.10">
    <property type="entry name" value="Porin chaperone SurA, peptide-binding domain"/>
    <property type="match status" value="1"/>
</dbReference>
<dbReference type="SUPFAM" id="SSF109998">
    <property type="entry name" value="Triger factor/SurA peptide-binding domain-like"/>
    <property type="match status" value="1"/>
</dbReference>
<dbReference type="HAMAP" id="MF_01145">
    <property type="entry name" value="Foldase_PrsA"/>
    <property type="match status" value="1"/>
</dbReference>
<keyword evidence="9 11" id="KW-0413">Isomerase</keyword>
<keyword evidence="7 11" id="KW-0472">Membrane</keyword>
<dbReference type="PROSITE" id="PS01096">
    <property type="entry name" value="PPIC_PPIASE_1"/>
    <property type="match status" value="1"/>
</dbReference>
<comment type="similarity">
    <text evidence="3 11">Belongs to the PrsA family.</text>
</comment>
<dbReference type="InterPro" id="IPR050245">
    <property type="entry name" value="PrsA_foldase"/>
</dbReference>
<dbReference type="PANTHER" id="PTHR47245">
    <property type="entry name" value="PEPTIDYLPROLYL ISOMERASE"/>
    <property type="match status" value="1"/>
</dbReference>
<evidence type="ECO:0000259" key="13">
    <source>
        <dbReference type="PROSITE" id="PS50198"/>
    </source>
</evidence>
<feature type="transmembrane region" description="Helical" evidence="12">
    <location>
        <begin position="9"/>
        <end position="29"/>
    </location>
</feature>
<dbReference type="InterPro" id="IPR027304">
    <property type="entry name" value="Trigger_fact/SurA_dom_sf"/>
</dbReference>
<sequence length="295" mass="33530">MEKKSSKKFTISVIILIVVGLAAIFTAAFSKREIVANVGGEKITQAELNDVLVKRYGQDTLDSLIEKKVIELEAKKEKVSISDKDKEKEMDSYIEQYGGKDAFNAALQQSGLSKKDIEQDVIQYLSIKKMLEPKIKITEEDMKKYFDENKDSFDEKEQVQASHILVEDEKKAEEVEKKIKEGKDFAELAKEYSTDTGSAQNGGDLGYFPKGKMVKEFEDKAFSMNIGDISDPVKTEHGYHIIKLTGKKAAKDAKYEDHKDEIKETLFNKELQSQYQPWLEGIKAKYDIKNNLKVS</sequence>
<dbReference type="InterPro" id="IPR000297">
    <property type="entry name" value="PPIase_PpiC"/>
</dbReference>
<dbReference type="GO" id="GO:0005886">
    <property type="term" value="C:plasma membrane"/>
    <property type="evidence" value="ECO:0007669"/>
    <property type="project" value="UniProtKB-SubCell"/>
</dbReference>
<evidence type="ECO:0000313" key="15">
    <source>
        <dbReference type="Proteomes" id="UP000682713"/>
    </source>
</evidence>
<keyword evidence="5 11" id="KW-0732">Signal</keyword>
<evidence type="ECO:0000256" key="10">
    <source>
        <dbReference type="ARBA" id="ARBA00023288"/>
    </source>
</evidence>
<protein>
    <recommendedName>
        <fullName evidence="11">Foldase protein PrsA</fullName>
        <ecNumber evidence="11">5.2.1.8</ecNumber>
    </recommendedName>
</protein>
<evidence type="ECO:0000256" key="6">
    <source>
        <dbReference type="ARBA" id="ARBA00023110"/>
    </source>
</evidence>
<comment type="caution">
    <text evidence="14">The sequence shown here is derived from an EMBL/GenBank/DDBJ whole genome shotgun (WGS) entry which is preliminary data.</text>
</comment>
<comment type="function">
    <text evidence="11">Plays a major role in protein secretion by helping the post-translocational extracellular folding of several secreted proteins.</text>
</comment>
<keyword evidence="12" id="KW-0812">Transmembrane</keyword>
<dbReference type="GO" id="GO:0006457">
    <property type="term" value="P:protein folding"/>
    <property type="evidence" value="ECO:0007669"/>
    <property type="project" value="UniProtKB-UniRule"/>
</dbReference>
<comment type="catalytic activity">
    <reaction evidence="1 11">
        <text>[protein]-peptidylproline (omega=180) = [protein]-peptidylproline (omega=0)</text>
        <dbReference type="Rhea" id="RHEA:16237"/>
        <dbReference type="Rhea" id="RHEA-COMP:10747"/>
        <dbReference type="Rhea" id="RHEA-COMP:10748"/>
        <dbReference type="ChEBI" id="CHEBI:83833"/>
        <dbReference type="ChEBI" id="CHEBI:83834"/>
        <dbReference type="EC" id="5.2.1.8"/>
    </reaction>
</comment>
<evidence type="ECO:0000256" key="5">
    <source>
        <dbReference type="ARBA" id="ARBA00022729"/>
    </source>
</evidence>
<dbReference type="SUPFAM" id="SSF54534">
    <property type="entry name" value="FKBP-like"/>
    <property type="match status" value="1"/>
</dbReference>
<evidence type="ECO:0000256" key="12">
    <source>
        <dbReference type="SAM" id="Phobius"/>
    </source>
</evidence>
<dbReference type="InterPro" id="IPR023059">
    <property type="entry name" value="Foldase_PrsA"/>
</dbReference>
<evidence type="ECO:0000256" key="11">
    <source>
        <dbReference type="HAMAP-Rule" id="MF_01145"/>
    </source>
</evidence>
<proteinExistence type="inferred from homology"/>
<dbReference type="Proteomes" id="UP000682713">
    <property type="component" value="Unassembled WGS sequence"/>
</dbReference>
<keyword evidence="4 11" id="KW-1003">Cell membrane</keyword>
<feature type="domain" description="PpiC" evidence="13">
    <location>
        <begin position="156"/>
        <end position="246"/>
    </location>
</feature>
<keyword evidence="15" id="KW-1185">Reference proteome</keyword>
<keyword evidence="8" id="KW-0564">Palmitate</keyword>
<evidence type="ECO:0000256" key="1">
    <source>
        <dbReference type="ARBA" id="ARBA00000971"/>
    </source>
</evidence>
<name>A0A942TUH6_9BACI</name>
<keyword evidence="10" id="KW-0449">Lipoprotein</keyword>
<evidence type="ECO:0000313" key="14">
    <source>
        <dbReference type="EMBL" id="MBS4201974.1"/>
    </source>
</evidence>
<dbReference type="GO" id="GO:0003755">
    <property type="term" value="F:peptidyl-prolyl cis-trans isomerase activity"/>
    <property type="evidence" value="ECO:0007669"/>
    <property type="project" value="UniProtKB-UniRule"/>
</dbReference>
<evidence type="ECO:0000256" key="4">
    <source>
        <dbReference type="ARBA" id="ARBA00022475"/>
    </source>
</evidence>
<organism evidence="14 15">
    <name type="scientific">Lederbergia citrisecunda</name>
    <dbReference type="NCBI Taxonomy" id="2833583"/>
    <lineage>
        <taxon>Bacteria</taxon>
        <taxon>Bacillati</taxon>
        <taxon>Bacillota</taxon>
        <taxon>Bacilli</taxon>
        <taxon>Bacillales</taxon>
        <taxon>Bacillaceae</taxon>
        <taxon>Lederbergia</taxon>
    </lineage>
</organism>
<dbReference type="RefSeq" id="WP_213112397.1">
    <property type="nucleotide sequence ID" value="NZ_JAGYPJ010000001.1"/>
</dbReference>
<evidence type="ECO:0000256" key="8">
    <source>
        <dbReference type="ARBA" id="ARBA00023139"/>
    </source>
</evidence>
<evidence type="ECO:0000256" key="9">
    <source>
        <dbReference type="ARBA" id="ARBA00023235"/>
    </source>
</evidence>
<dbReference type="InterPro" id="IPR046357">
    <property type="entry name" value="PPIase_dom_sf"/>
</dbReference>
<accession>A0A942TUH6</accession>
<evidence type="ECO:0000256" key="3">
    <source>
        <dbReference type="ARBA" id="ARBA00006071"/>
    </source>
</evidence>
<gene>
    <name evidence="11" type="primary">prsA</name>
    <name evidence="14" type="ORF">KHA93_20415</name>
</gene>
<dbReference type="Pfam" id="PF13616">
    <property type="entry name" value="Rotamase_3"/>
    <property type="match status" value="1"/>
</dbReference>